<protein>
    <submittedName>
        <fullName evidence="1">Uncharacterized protein</fullName>
    </submittedName>
</protein>
<sequence>MIRYPKALPEIEALVDAKVPGWRRNAERRTAAILQLGHYAETSAIWSEVKPVFMEIQHNKCAYCEQQLEGGEFGAIAHDLEHYRPKRNVRAWPADPAKYDFPTGEAFPNGYYHLAYHLGNYAAACKVCNTLMKSYFFPVASSRIAAGDAPEDYAAERPYLIYPIGVLDEDPEEILEFVGVNALPRQGPSGRRALVTIDFFGLN</sequence>
<dbReference type="OrthoDB" id="5422822at2"/>
<dbReference type="RefSeq" id="WP_125206247.1">
    <property type="nucleotide sequence ID" value="NZ_AP025739.1"/>
</dbReference>
<dbReference type="Proteomes" id="UP000287394">
    <property type="component" value="Chromosome"/>
</dbReference>
<dbReference type="KEGG" id="ccot:CCAX7_004070"/>
<accession>A0A402D327</accession>
<dbReference type="EMBL" id="AP025739">
    <property type="protein sequence ID" value="BDI28356.1"/>
    <property type="molecule type" value="Genomic_DNA"/>
</dbReference>
<organism evidence="1 2">
    <name type="scientific">Capsulimonas corticalis</name>
    <dbReference type="NCBI Taxonomy" id="2219043"/>
    <lineage>
        <taxon>Bacteria</taxon>
        <taxon>Bacillati</taxon>
        <taxon>Armatimonadota</taxon>
        <taxon>Armatimonadia</taxon>
        <taxon>Capsulimonadales</taxon>
        <taxon>Capsulimonadaceae</taxon>
        <taxon>Capsulimonas</taxon>
    </lineage>
</organism>
<evidence type="ECO:0000313" key="1">
    <source>
        <dbReference type="EMBL" id="BDI28356.1"/>
    </source>
</evidence>
<keyword evidence="2" id="KW-1185">Reference proteome</keyword>
<gene>
    <name evidence="1" type="ORF">CCAX7_004070</name>
</gene>
<dbReference type="Gene3D" id="1.10.30.50">
    <property type="match status" value="1"/>
</dbReference>
<name>A0A402D327_9BACT</name>
<reference evidence="1 2" key="1">
    <citation type="journal article" date="2019" name="Int. J. Syst. Evol. Microbiol.">
        <title>Capsulimonas corticalis gen. nov., sp. nov., an aerobic capsulated bacterium, of a novel bacterial order, Capsulimonadales ord. nov., of the class Armatimonadia of the phylum Armatimonadetes.</title>
        <authorList>
            <person name="Li J."/>
            <person name="Kudo C."/>
            <person name="Tonouchi A."/>
        </authorList>
    </citation>
    <scope>NUCLEOTIDE SEQUENCE [LARGE SCALE GENOMIC DNA]</scope>
    <source>
        <strain evidence="1 2">AX-7</strain>
    </source>
</reference>
<proteinExistence type="predicted"/>
<dbReference type="AlphaFoldDB" id="A0A402D327"/>
<evidence type="ECO:0000313" key="2">
    <source>
        <dbReference type="Proteomes" id="UP000287394"/>
    </source>
</evidence>